<organism evidence="3 4">
    <name type="scientific">Bradymonas sediminis</name>
    <dbReference type="NCBI Taxonomy" id="1548548"/>
    <lineage>
        <taxon>Bacteria</taxon>
        <taxon>Deltaproteobacteria</taxon>
        <taxon>Bradymonadales</taxon>
        <taxon>Bradymonadaceae</taxon>
        <taxon>Bradymonas</taxon>
    </lineage>
</organism>
<evidence type="ECO:0000313" key="3">
    <source>
        <dbReference type="EMBL" id="AWV91492.1"/>
    </source>
</evidence>
<protein>
    <submittedName>
        <fullName evidence="3">Uncharacterized protein</fullName>
    </submittedName>
</protein>
<dbReference type="GO" id="GO:0007155">
    <property type="term" value="P:cell adhesion"/>
    <property type="evidence" value="ECO:0007669"/>
    <property type="project" value="InterPro"/>
</dbReference>
<keyword evidence="4" id="KW-1185">Reference proteome</keyword>
<name>A0A2Z4FRC7_9DELT</name>
<dbReference type="OrthoDB" id="5489864at2"/>
<dbReference type="Pfam" id="PF02412">
    <property type="entry name" value="TSP_3"/>
    <property type="match status" value="2"/>
</dbReference>
<keyword evidence="1" id="KW-0732">Signal</keyword>
<feature type="region of interest" description="Disordered" evidence="2">
    <location>
        <begin position="153"/>
        <end position="174"/>
    </location>
</feature>
<dbReference type="InterPro" id="IPR028974">
    <property type="entry name" value="TSP_type-3_rpt"/>
</dbReference>
<dbReference type="InterPro" id="IPR003367">
    <property type="entry name" value="Thrombospondin_3-like_rpt"/>
</dbReference>
<dbReference type="GO" id="GO:0005509">
    <property type="term" value="F:calcium ion binding"/>
    <property type="evidence" value="ECO:0007669"/>
    <property type="project" value="InterPro"/>
</dbReference>
<evidence type="ECO:0000256" key="2">
    <source>
        <dbReference type="SAM" id="MobiDB-lite"/>
    </source>
</evidence>
<accession>A0A2Z4FRC7</accession>
<proteinExistence type="predicted"/>
<sequence length="209" mass="22692">MKLSTGPKTPKNLNPDVTGVEIKLAKPAHFDQARAALPWVDALTQAEVDNPSAGWHPIAEDEPTPILAGIPFLVRSVVDPASVEIWTPPAPDGSDKTELDPEPEVFIFRWFVSDGDVDQASGLYVDDKNTLLDASETEFVVPYNASQSDYDGDGVSNGADNCAPLNNPDQRDSNGDGIGDACDIYIWSVVRDGRLGQDFIERQVRVVGW</sequence>
<gene>
    <name evidence="3" type="ORF">DN745_18780</name>
</gene>
<dbReference type="AlphaFoldDB" id="A0A2Z4FRC7"/>
<dbReference type="Gene3D" id="4.10.1080.10">
    <property type="entry name" value="TSP type-3 repeat"/>
    <property type="match status" value="1"/>
</dbReference>
<evidence type="ECO:0000256" key="1">
    <source>
        <dbReference type="ARBA" id="ARBA00022729"/>
    </source>
</evidence>
<evidence type="ECO:0000313" key="4">
    <source>
        <dbReference type="Proteomes" id="UP000249799"/>
    </source>
</evidence>
<dbReference type="SUPFAM" id="SSF103647">
    <property type="entry name" value="TSP type-3 repeat"/>
    <property type="match status" value="1"/>
</dbReference>
<reference evidence="3 4" key="1">
    <citation type="submission" date="2018-06" db="EMBL/GenBank/DDBJ databases">
        <title>Lujinxingia sediminis gen. nov. sp. nov., a new facultative anaerobic member of the class Deltaproteobacteria, and proposal of Lujinxingaceae fam. nov.</title>
        <authorList>
            <person name="Guo L.-Y."/>
            <person name="Li C.-M."/>
            <person name="Wang S."/>
            <person name="Du Z.-J."/>
        </authorList>
    </citation>
    <scope>NUCLEOTIDE SEQUENCE [LARGE SCALE GENOMIC DNA]</scope>
    <source>
        <strain evidence="3 4">FA350</strain>
    </source>
</reference>
<dbReference type="EMBL" id="CP030032">
    <property type="protein sequence ID" value="AWV91492.1"/>
    <property type="molecule type" value="Genomic_DNA"/>
</dbReference>
<dbReference type="Proteomes" id="UP000249799">
    <property type="component" value="Chromosome"/>
</dbReference>
<dbReference type="KEGG" id="bsed:DN745_18780"/>